<dbReference type="KEGG" id="xpo:XPG1_0245"/>
<reference evidence="1 2" key="1">
    <citation type="submission" date="2013-07" db="EMBL/GenBank/DDBJ databases">
        <authorList>
            <person name="Genoscope - CEA"/>
        </authorList>
    </citation>
    <scope>NUCLEOTIDE SEQUENCE [LARGE SCALE GENOMIC DNA]</scope>
    <source>
        <strain evidence="1 2">G6</strain>
    </source>
</reference>
<organism evidence="1 2">
    <name type="scientific">Xenorhabdus poinarii G6</name>
    <dbReference type="NCBI Taxonomy" id="1354304"/>
    <lineage>
        <taxon>Bacteria</taxon>
        <taxon>Pseudomonadati</taxon>
        <taxon>Pseudomonadota</taxon>
        <taxon>Gammaproteobacteria</taxon>
        <taxon>Enterobacterales</taxon>
        <taxon>Morganellaceae</taxon>
        <taxon>Xenorhabdus</taxon>
    </lineage>
</organism>
<evidence type="ECO:0000313" key="2">
    <source>
        <dbReference type="Proteomes" id="UP000032735"/>
    </source>
</evidence>
<protein>
    <submittedName>
        <fullName evidence="1">Uncharacterized protein</fullName>
    </submittedName>
</protein>
<accession>A0A068R1C4</accession>
<dbReference type="EMBL" id="FO704551">
    <property type="protein sequence ID" value="CDG19900.1"/>
    <property type="molecule type" value="Genomic_DNA"/>
</dbReference>
<dbReference type="Proteomes" id="UP000032735">
    <property type="component" value="Chromosome"/>
</dbReference>
<evidence type="ECO:0000313" key="1">
    <source>
        <dbReference type="EMBL" id="CDG19900.1"/>
    </source>
</evidence>
<gene>
    <name evidence="1" type="ORF">XPG1_0245</name>
</gene>
<sequence length="82" mass="9308">MIFRLHSFLRVAQSLFLAAFIVPNQFPHPQFNLTELRPLALVLLPEAVGLVIVGDQYQTARHDFYRERAANLKAGGFKPSSR</sequence>
<dbReference type="STRING" id="1354304.XPG1_0245"/>
<dbReference type="AlphaFoldDB" id="A0A068R1C4"/>
<proteinExistence type="predicted"/>
<keyword evidence="2" id="KW-1185">Reference proteome</keyword>
<dbReference type="HOGENOM" id="CLU_2557537_0_0_6"/>
<name>A0A068R1C4_9GAMM</name>